<dbReference type="OrthoDB" id="9797568at2"/>
<name>F1T4M6_9ACTN</name>
<dbReference type="Proteomes" id="UP000005947">
    <property type="component" value="Unassembled WGS sequence"/>
</dbReference>
<dbReference type="GeneID" id="93210220"/>
<accession>F1T4M6</accession>
<dbReference type="PANTHER" id="PTHR37298">
    <property type="entry name" value="UPF0111 PROTEIN YKAA"/>
    <property type="match status" value="1"/>
</dbReference>
<comment type="caution">
    <text evidence="2">The sequence shown here is derived from an EMBL/GenBank/DDBJ whole genome shotgun (WGS) entry which is preliminary data.</text>
</comment>
<dbReference type="PANTHER" id="PTHR37298:SF1">
    <property type="entry name" value="UPF0111 PROTEIN YKAA"/>
    <property type="match status" value="1"/>
</dbReference>
<dbReference type="EMBL" id="ACGK02000001">
    <property type="protein sequence ID" value="EGF23670.1"/>
    <property type="molecule type" value="Genomic_DNA"/>
</dbReference>
<evidence type="ECO:0008006" key="4">
    <source>
        <dbReference type="Google" id="ProtNLM"/>
    </source>
</evidence>
<keyword evidence="3" id="KW-1185">Reference proteome</keyword>
<dbReference type="RefSeq" id="WP_006302798.1">
    <property type="nucleotide sequence ID" value="NZ_ACGK02000001.1"/>
</dbReference>
<reference evidence="2 3" key="1">
    <citation type="submission" date="2011-02" db="EMBL/GenBank/DDBJ databases">
        <authorList>
            <person name="Muzny D."/>
            <person name="Qin X."/>
            <person name="Buhay C."/>
            <person name="Dugan-Rocha S."/>
            <person name="Ding Y."/>
            <person name="Chen G."/>
            <person name="Hawes A."/>
            <person name="Holder M."/>
            <person name="Jhangiani S."/>
            <person name="Johnson A."/>
            <person name="Khan Z."/>
            <person name="Li Z."/>
            <person name="Liu W."/>
            <person name="Liu X."/>
            <person name="Perez L."/>
            <person name="Shen H."/>
            <person name="Wang Q."/>
            <person name="Watt J."/>
            <person name="Xi L."/>
            <person name="Xin Y."/>
            <person name="Zhou J."/>
            <person name="Deng J."/>
            <person name="Jiang H."/>
            <person name="Liu Y."/>
            <person name="Qu J."/>
            <person name="Song X.-Z."/>
            <person name="Zhang L."/>
            <person name="Villasana D."/>
            <person name="Johnson A."/>
            <person name="Liu J."/>
            <person name="Liyanage D."/>
            <person name="Lorensuhewa L."/>
            <person name="Robinson T."/>
            <person name="Song A."/>
            <person name="Song B.-B."/>
            <person name="Dinh H."/>
            <person name="Thornton R."/>
            <person name="Coyle M."/>
            <person name="Francisco L."/>
            <person name="Jackson L."/>
            <person name="Javaid M."/>
            <person name="Korchina V."/>
            <person name="Kovar C."/>
            <person name="Mata R."/>
            <person name="Mathew T."/>
            <person name="Ngo R."/>
            <person name="Nguyen L."/>
            <person name="Nguyen N."/>
            <person name="Okwuonu G."/>
            <person name="Ongeri F."/>
            <person name="Pham C."/>
            <person name="Simmons D."/>
            <person name="Wilczek-Boney K."/>
            <person name="Hale W."/>
            <person name="Jakkamsetti A."/>
            <person name="Pham P."/>
            <person name="Ruth R."/>
            <person name="San Lucas F."/>
            <person name="Warren J."/>
            <person name="Zhang J."/>
            <person name="Zhao Z."/>
            <person name="Zhou C."/>
            <person name="Zhu D."/>
            <person name="Lee S."/>
            <person name="Bess C."/>
            <person name="Blankenburg K."/>
            <person name="Forbes L."/>
            <person name="Fu Q."/>
            <person name="Gubbala S."/>
            <person name="Hirani K."/>
            <person name="Jayaseelan J.C."/>
            <person name="Lara F."/>
            <person name="Munidasa M."/>
            <person name="Palculict T."/>
            <person name="Patil S."/>
            <person name="Pu L.-L."/>
            <person name="Saada N."/>
            <person name="Tang L."/>
            <person name="Weissenberger G."/>
            <person name="Zhu Y."/>
            <person name="Hemphill L."/>
            <person name="Shang Y."/>
            <person name="Youmans B."/>
            <person name="Ayvaz T."/>
            <person name="Ross M."/>
            <person name="Santibanez J."/>
            <person name="Aqrawi P."/>
            <person name="Gross S."/>
            <person name="Joshi V."/>
            <person name="Fowler G."/>
            <person name="Nazareth L."/>
            <person name="Reid J."/>
            <person name="Worley K."/>
            <person name="Petrosino J."/>
            <person name="Highlander S."/>
            <person name="Gibbs R."/>
        </authorList>
    </citation>
    <scope>NUCLEOTIDE SEQUENCE [LARGE SCALE GENOMIC DNA]</scope>
    <source>
        <strain evidence="2 3">DSM 15829</strain>
    </source>
</reference>
<dbReference type="Pfam" id="PF01865">
    <property type="entry name" value="PhoU_div"/>
    <property type="match status" value="1"/>
</dbReference>
<evidence type="ECO:0000313" key="3">
    <source>
        <dbReference type="Proteomes" id="UP000005947"/>
    </source>
</evidence>
<dbReference type="AlphaFoldDB" id="F1T4M6"/>
<dbReference type="eggNOG" id="COG1392">
    <property type="taxonomic scope" value="Bacteria"/>
</dbReference>
<comment type="similarity">
    <text evidence="1">Belongs to the UPF0111 family.</text>
</comment>
<sequence>MGRIKKEDVFYTLFKDFAKDITKAAEDYAKLLHDYPTTVNLIPLMKLHEVHCDEHVKKIMAELYSSFITPFDRDDISDLALRMDDIVDSMEGVAIRLELFNTSGSRTEATQLADLTVCAAKEIEKMITCLPDYKKDKQALTHSIEVGHIEDEGDTVYESALYRLFHDEDLPDARRGHVVSWLRLFDRMENTLNACDRAAGVVRNVIMKSA</sequence>
<dbReference type="InterPro" id="IPR018445">
    <property type="entry name" value="Put_Phosphate_transp_reg"/>
</dbReference>
<proteinExistence type="inferred from homology"/>
<dbReference type="Gene3D" id="1.20.58.220">
    <property type="entry name" value="Phosphate transport system protein phou homolog 2, domain 2"/>
    <property type="match status" value="1"/>
</dbReference>
<evidence type="ECO:0000256" key="1">
    <source>
        <dbReference type="ARBA" id="ARBA00008591"/>
    </source>
</evidence>
<gene>
    <name evidence="2" type="ORF">HMPREF0091_10617</name>
</gene>
<organism evidence="2 3">
    <name type="scientific">Fannyhessea vaginae DSM 15829</name>
    <dbReference type="NCBI Taxonomy" id="525256"/>
    <lineage>
        <taxon>Bacteria</taxon>
        <taxon>Bacillati</taxon>
        <taxon>Actinomycetota</taxon>
        <taxon>Coriobacteriia</taxon>
        <taxon>Coriobacteriales</taxon>
        <taxon>Atopobiaceae</taxon>
        <taxon>Fannyhessea</taxon>
    </lineage>
</organism>
<evidence type="ECO:0000313" key="2">
    <source>
        <dbReference type="EMBL" id="EGF23670.1"/>
    </source>
</evidence>
<protein>
    <recommendedName>
        <fullName evidence="4">TIGR00153 family protein</fullName>
    </recommendedName>
</protein>
<dbReference type="InterPro" id="IPR038078">
    <property type="entry name" value="PhoU-like_sf"/>
</dbReference>
<dbReference type="InterPro" id="IPR052912">
    <property type="entry name" value="UPF0111_domain"/>
</dbReference>